<keyword evidence="6" id="KW-1185">Reference proteome</keyword>
<dbReference type="SUPFAM" id="SSF53098">
    <property type="entry name" value="Ribonuclease H-like"/>
    <property type="match status" value="1"/>
</dbReference>
<dbReference type="AlphaFoldDB" id="A0A8R1HYM6"/>
<name>A0A8R1HYM6_CAEJA</name>
<dbReference type="GO" id="GO:0015074">
    <property type="term" value="P:DNA integration"/>
    <property type="evidence" value="ECO:0007669"/>
    <property type="project" value="InterPro"/>
</dbReference>
<dbReference type="GO" id="GO:0042575">
    <property type="term" value="C:DNA polymerase complex"/>
    <property type="evidence" value="ECO:0007669"/>
    <property type="project" value="UniProtKB-ARBA"/>
</dbReference>
<dbReference type="InterPro" id="IPR043128">
    <property type="entry name" value="Rev_trsase/Diguanyl_cyclase"/>
</dbReference>
<evidence type="ECO:0000259" key="3">
    <source>
        <dbReference type="PROSITE" id="PS50878"/>
    </source>
</evidence>
<dbReference type="PROSITE" id="PS50878">
    <property type="entry name" value="RT_POL"/>
    <property type="match status" value="1"/>
</dbReference>
<dbReference type="SUPFAM" id="SSF56672">
    <property type="entry name" value="DNA/RNA polymerases"/>
    <property type="match status" value="1"/>
</dbReference>
<dbReference type="InterPro" id="IPR000477">
    <property type="entry name" value="RT_dom"/>
</dbReference>
<feature type="domain" description="Integrase catalytic" evidence="4">
    <location>
        <begin position="233"/>
        <end position="327"/>
    </location>
</feature>
<evidence type="ECO:0000256" key="2">
    <source>
        <dbReference type="SAM" id="MobiDB-lite"/>
    </source>
</evidence>
<reference evidence="6" key="1">
    <citation type="submission" date="2010-08" db="EMBL/GenBank/DDBJ databases">
        <authorList>
            <consortium name="Caenorhabditis japonica Sequencing Consortium"/>
            <person name="Wilson R.K."/>
        </authorList>
    </citation>
    <scope>NUCLEOTIDE SEQUENCE [LARGE SCALE GENOMIC DNA]</scope>
    <source>
        <strain evidence="6">DF5081</strain>
    </source>
</reference>
<dbReference type="PROSITE" id="PS50994">
    <property type="entry name" value="INTEGRASE"/>
    <property type="match status" value="1"/>
</dbReference>
<dbReference type="Pfam" id="PF00078">
    <property type="entry name" value="RVT_1"/>
    <property type="match status" value="1"/>
</dbReference>
<feature type="compositionally biased region" description="Polar residues" evidence="2">
    <location>
        <begin position="379"/>
        <end position="389"/>
    </location>
</feature>
<dbReference type="FunFam" id="3.30.70.270:FF:000020">
    <property type="entry name" value="Transposon Tf2-6 polyprotein-like Protein"/>
    <property type="match status" value="1"/>
</dbReference>
<dbReference type="GO" id="GO:0003964">
    <property type="term" value="F:RNA-directed DNA polymerase activity"/>
    <property type="evidence" value="ECO:0007669"/>
    <property type="project" value="UniProtKB-EC"/>
</dbReference>
<protein>
    <recommendedName>
        <fullName evidence="1">RNA-directed DNA polymerase</fullName>
        <ecNumber evidence="1">2.7.7.49</ecNumber>
    </recommendedName>
</protein>
<dbReference type="InterPro" id="IPR043502">
    <property type="entry name" value="DNA/RNA_pol_sf"/>
</dbReference>
<dbReference type="InterPro" id="IPR050951">
    <property type="entry name" value="Retrovirus_Pol_polyprotein"/>
</dbReference>
<feature type="region of interest" description="Disordered" evidence="2">
    <location>
        <begin position="366"/>
        <end position="389"/>
    </location>
</feature>
<dbReference type="GO" id="GO:0003676">
    <property type="term" value="F:nucleic acid binding"/>
    <property type="evidence" value="ECO:0007669"/>
    <property type="project" value="InterPro"/>
</dbReference>
<feature type="domain" description="Reverse transcriptase" evidence="3">
    <location>
        <begin position="1"/>
        <end position="57"/>
    </location>
</feature>
<dbReference type="Gene3D" id="3.30.70.270">
    <property type="match status" value="2"/>
</dbReference>
<sequence length="666" mass="75650">MEVMVYIDDVIIFSKTFESHVATLRKVLSRFRAYNLKASPAKCEFVKKSIVFLGHEINETTYSPNKANLNTIKQLPVPTDPKAVLRFLGMAGFFRKFIKKFSTIAEPSTRLNKKDVDFVWTEKQQTAFDTLKRALMTKKHTHDRIARWLVELQQYDIEIHHIDGKRNTVAECIFRAKDEISPLPEEELEDIVEFPKPLDISVEQDKDQDIGIIKQFLSKPTSPIDEISPQWTPFLERINNGPVFTAAAFKQFCELLDIGHHRAVPHHSRGNGATERTIRTLYAVIAKHVNNQHSDWDAILQYATFCYNRAVHQTTGETPFFLVFGRDPTLTIDRIIDPAPRSTKTDIPLLEEALITTFEEAWPEAAKNSQRAQEEYQKRANQGAQGSNLRSSFVTTPDYDTDIIFAVVVHHLGASLLVTPVKREYAANDRSDLYHMLINEYSFDNMTGIMVGAPIPIAVTTVPEQGHRLGVVVYGVTKIVRVKPAHLKDQPPGQLLANVFIPGVQPGQLLRNIRAGESRTTVLRLTTPVSCRWKLPPIITSFREGDEKVKRDLKISPMTFSHDVSDLDPAYAQAYSTIFGVYAIALQRKHKDLRSFLATVEKIEPVSGKGTFQACAETEIGIAGFPKFPTFFGNDFRRKRFRKIFRKSFSDGNISEKTRKFGNRQT</sequence>
<dbReference type="Proteomes" id="UP000005237">
    <property type="component" value="Unassembled WGS sequence"/>
</dbReference>
<dbReference type="Gene3D" id="3.30.420.10">
    <property type="entry name" value="Ribonuclease H-like superfamily/Ribonuclease H"/>
    <property type="match status" value="1"/>
</dbReference>
<dbReference type="InterPro" id="IPR036397">
    <property type="entry name" value="RNaseH_sf"/>
</dbReference>
<dbReference type="PANTHER" id="PTHR37984:SF5">
    <property type="entry name" value="PROTEIN NYNRIN-LIKE"/>
    <property type="match status" value="1"/>
</dbReference>
<evidence type="ECO:0000313" key="5">
    <source>
        <dbReference type="EnsemblMetazoa" id="CJA13348a.1"/>
    </source>
</evidence>
<dbReference type="EC" id="2.7.7.49" evidence="1"/>
<evidence type="ECO:0000313" key="6">
    <source>
        <dbReference type="Proteomes" id="UP000005237"/>
    </source>
</evidence>
<organism evidence="5 6">
    <name type="scientific">Caenorhabditis japonica</name>
    <dbReference type="NCBI Taxonomy" id="281687"/>
    <lineage>
        <taxon>Eukaryota</taxon>
        <taxon>Metazoa</taxon>
        <taxon>Ecdysozoa</taxon>
        <taxon>Nematoda</taxon>
        <taxon>Chromadorea</taxon>
        <taxon>Rhabditida</taxon>
        <taxon>Rhabditina</taxon>
        <taxon>Rhabditomorpha</taxon>
        <taxon>Rhabditoidea</taxon>
        <taxon>Rhabditidae</taxon>
        <taxon>Peloderinae</taxon>
        <taxon>Caenorhabditis</taxon>
    </lineage>
</organism>
<dbReference type="InterPro" id="IPR012337">
    <property type="entry name" value="RNaseH-like_sf"/>
</dbReference>
<evidence type="ECO:0000256" key="1">
    <source>
        <dbReference type="ARBA" id="ARBA00012493"/>
    </source>
</evidence>
<reference evidence="5" key="2">
    <citation type="submission" date="2022-06" db="UniProtKB">
        <authorList>
            <consortium name="EnsemblMetazoa"/>
        </authorList>
    </citation>
    <scope>IDENTIFICATION</scope>
    <source>
        <strain evidence="5">DF5081</strain>
    </source>
</reference>
<dbReference type="InterPro" id="IPR001584">
    <property type="entry name" value="Integrase_cat-core"/>
</dbReference>
<dbReference type="PANTHER" id="PTHR37984">
    <property type="entry name" value="PROTEIN CBG26694"/>
    <property type="match status" value="1"/>
</dbReference>
<accession>A0A8R1HYM6</accession>
<proteinExistence type="predicted"/>
<evidence type="ECO:0000259" key="4">
    <source>
        <dbReference type="PROSITE" id="PS50994"/>
    </source>
</evidence>
<dbReference type="EnsemblMetazoa" id="CJA13348a.1">
    <property type="protein sequence ID" value="CJA13348a.1"/>
    <property type="gene ID" value="WBGene00132552"/>
</dbReference>